<proteinExistence type="predicted"/>
<dbReference type="Ensembl" id="ENSCUST00005016465.1">
    <property type="protein sequence ID" value="ENSCUSP00005015858.1"/>
    <property type="gene ID" value="ENSCUSG00005010195.1"/>
</dbReference>
<evidence type="ECO:0000313" key="1">
    <source>
        <dbReference type="Ensembl" id="ENSCUSP00005015858.1"/>
    </source>
</evidence>
<dbReference type="AlphaFoldDB" id="A0A8C3UHS2"/>
<reference evidence="1" key="1">
    <citation type="submission" date="2020-10" db="EMBL/GenBank/DDBJ databases">
        <title>Catharus ustulatus (Swainson's thrush) genome, bCatUst1, primary haplotype v2.</title>
        <authorList>
            <person name="Delmore K."/>
            <person name="Vafadar M."/>
            <person name="Formenti G."/>
            <person name="Chow W."/>
            <person name="Pelan S."/>
            <person name="Howe K."/>
            <person name="Rhie A."/>
            <person name="Mountcastle J."/>
            <person name="Haase B."/>
            <person name="Fedrigo O."/>
            <person name="Jarvis E.D."/>
        </authorList>
    </citation>
    <scope>NUCLEOTIDE SEQUENCE [LARGE SCALE GENOMIC DNA]</scope>
</reference>
<accession>A0A8C3UHS2</accession>
<evidence type="ECO:0000313" key="2">
    <source>
        <dbReference type="Proteomes" id="UP000694563"/>
    </source>
</evidence>
<keyword evidence="2" id="KW-1185">Reference proteome</keyword>
<sequence>MSKVQEGSLGVPQALLGPGFVPISLLGILPSHNTSRSTALAGAHCAHSQPGHAMGSLQAVHGGWLCVLGQHFTSSKVLPLVLRAQQQQQPLCQHVGPLCSLGHVPSSLGQAE</sequence>
<name>A0A8C3UHS2_CATUS</name>
<dbReference type="Proteomes" id="UP000694563">
    <property type="component" value="Chromosome 17"/>
</dbReference>
<reference evidence="1" key="2">
    <citation type="submission" date="2025-08" db="UniProtKB">
        <authorList>
            <consortium name="Ensembl"/>
        </authorList>
    </citation>
    <scope>IDENTIFICATION</scope>
</reference>
<organism evidence="1 2">
    <name type="scientific">Catharus ustulatus</name>
    <name type="common">Russet-backed thrush</name>
    <name type="synonym">Hylocichla ustulatus</name>
    <dbReference type="NCBI Taxonomy" id="91951"/>
    <lineage>
        <taxon>Eukaryota</taxon>
        <taxon>Metazoa</taxon>
        <taxon>Chordata</taxon>
        <taxon>Craniata</taxon>
        <taxon>Vertebrata</taxon>
        <taxon>Euteleostomi</taxon>
        <taxon>Archelosauria</taxon>
        <taxon>Archosauria</taxon>
        <taxon>Dinosauria</taxon>
        <taxon>Saurischia</taxon>
        <taxon>Theropoda</taxon>
        <taxon>Coelurosauria</taxon>
        <taxon>Aves</taxon>
        <taxon>Neognathae</taxon>
        <taxon>Neoaves</taxon>
        <taxon>Telluraves</taxon>
        <taxon>Australaves</taxon>
        <taxon>Passeriformes</taxon>
        <taxon>Turdidae</taxon>
        <taxon>Catharus</taxon>
    </lineage>
</organism>
<reference evidence="1" key="3">
    <citation type="submission" date="2025-09" db="UniProtKB">
        <authorList>
            <consortium name="Ensembl"/>
        </authorList>
    </citation>
    <scope>IDENTIFICATION</scope>
</reference>
<protein>
    <submittedName>
        <fullName evidence="1">Uncharacterized protein</fullName>
    </submittedName>
</protein>